<proteinExistence type="predicted"/>
<evidence type="ECO:0000256" key="3">
    <source>
        <dbReference type="SAM" id="SignalP"/>
    </source>
</evidence>
<evidence type="ECO:0000256" key="1">
    <source>
        <dbReference type="SAM" id="Coils"/>
    </source>
</evidence>
<keyword evidence="2" id="KW-0472">Membrane</keyword>
<keyword evidence="2" id="KW-0812">Transmembrane</keyword>
<comment type="caution">
    <text evidence="4">The sequence shown here is derived from an EMBL/GenBank/DDBJ whole genome shotgun (WGS) entry which is preliminary data.</text>
</comment>
<feature type="chain" id="PRO_5045339375" evidence="3">
    <location>
        <begin position="22"/>
        <end position="203"/>
    </location>
</feature>
<keyword evidence="1" id="KW-0175">Coiled coil</keyword>
<feature type="signal peptide" evidence="3">
    <location>
        <begin position="1"/>
        <end position="21"/>
    </location>
</feature>
<feature type="transmembrane region" description="Helical" evidence="2">
    <location>
        <begin position="132"/>
        <end position="149"/>
    </location>
</feature>
<keyword evidence="3" id="KW-0732">Signal</keyword>
<accession>A0ABW3CZR0</accession>
<dbReference type="Proteomes" id="UP001596978">
    <property type="component" value="Unassembled WGS sequence"/>
</dbReference>
<dbReference type="EMBL" id="JBHTJH010000004">
    <property type="protein sequence ID" value="MFD0862305.1"/>
    <property type="molecule type" value="Genomic_DNA"/>
</dbReference>
<dbReference type="RefSeq" id="WP_386406969.1">
    <property type="nucleotide sequence ID" value="NZ_JBHTJH010000004.1"/>
</dbReference>
<name>A0ABW3CZR0_9FLAO</name>
<protein>
    <submittedName>
        <fullName evidence="4">tRNA (Guanine-N1)-methyltransferase</fullName>
    </submittedName>
</protein>
<feature type="coiled-coil region" evidence="1">
    <location>
        <begin position="151"/>
        <end position="200"/>
    </location>
</feature>
<gene>
    <name evidence="4" type="ORF">ACFQ1M_08785</name>
</gene>
<keyword evidence="5" id="KW-1185">Reference proteome</keyword>
<reference evidence="5" key="1">
    <citation type="journal article" date="2019" name="Int. J. Syst. Evol. Microbiol.">
        <title>The Global Catalogue of Microorganisms (GCM) 10K type strain sequencing project: providing services to taxonomists for standard genome sequencing and annotation.</title>
        <authorList>
            <consortium name="The Broad Institute Genomics Platform"/>
            <consortium name="The Broad Institute Genome Sequencing Center for Infectious Disease"/>
            <person name="Wu L."/>
            <person name="Ma J."/>
        </authorList>
    </citation>
    <scope>NUCLEOTIDE SEQUENCE [LARGE SCALE GENOMIC DNA]</scope>
    <source>
        <strain evidence="5">CCUG 62952</strain>
    </source>
</reference>
<evidence type="ECO:0000256" key="2">
    <source>
        <dbReference type="SAM" id="Phobius"/>
    </source>
</evidence>
<evidence type="ECO:0000313" key="4">
    <source>
        <dbReference type="EMBL" id="MFD0862305.1"/>
    </source>
</evidence>
<keyword evidence="2" id="KW-1133">Transmembrane helix</keyword>
<organism evidence="4 5">
    <name type="scientific">Sungkyunkwania multivorans</name>
    <dbReference type="NCBI Taxonomy" id="1173618"/>
    <lineage>
        <taxon>Bacteria</taxon>
        <taxon>Pseudomonadati</taxon>
        <taxon>Bacteroidota</taxon>
        <taxon>Flavobacteriia</taxon>
        <taxon>Flavobacteriales</taxon>
        <taxon>Flavobacteriaceae</taxon>
        <taxon>Sungkyunkwania</taxon>
    </lineage>
</organism>
<sequence>MKLRNTFYSLVALFTIQFSFAQSTPAQNLSLDSGTIDDQFEFVIKKSSNWQEFEVIKKTWMAQLRSHVNDTLAKNKLQFLAAQKTISEQQSQISSLKSSLEDTQSNLSSVTAERDNISFFGLATSKGVYKSIMWGIVAGLFALFLFFVFKFKNSNVITQEAKQNLAELEEEYEIHRRTALEREQKVRRQLQDEINKNKALSKT</sequence>
<evidence type="ECO:0000313" key="5">
    <source>
        <dbReference type="Proteomes" id="UP001596978"/>
    </source>
</evidence>